<feature type="coiled-coil region" evidence="1">
    <location>
        <begin position="32"/>
        <end position="59"/>
    </location>
</feature>
<evidence type="ECO:0000313" key="2">
    <source>
        <dbReference type="EMBL" id="MBX7482968.1"/>
    </source>
</evidence>
<organism evidence="2 3">
    <name type="scientific">Qipengyuania qiaonensis</name>
    <dbReference type="NCBI Taxonomy" id="2867240"/>
    <lineage>
        <taxon>Bacteria</taxon>
        <taxon>Pseudomonadati</taxon>
        <taxon>Pseudomonadota</taxon>
        <taxon>Alphaproteobacteria</taxon>
        <taxon>Sphingomonadales</taxon>
        <taxon>Erythrobacteraceae</taxon>
        <taxon>Qipengyuania</taxon>
    </lineage>
</organism>
<comment type="caution">
    <text evidence="2">The sequence shown here is derived from an EMBL/GenBank/DDBJ whole genome shotgun (WGS) entry which is preliminary data.</text>
</comment>
<sequence>MTNEMNNLLKQLQAAQTDATLFERLQAAPALAARLAVEYDQLAEATEREENERRVAEVEAEYAKICNLAVSVRSGNSMGDPGLLGRGYDITWTTPGYDSQGEPEPRNMRCDAFITLYEQHPYVFDYLRYEAPHLIPADIMALAPGNPSAAFNEYFISRKRGYCRGPVAA</sequence>
<reference evidence="2 3" key="1">
    <citation type="submission" date="2021-08" db="EMBL/GenBank/DDBJ databases">
        <title>Comparative Genomics Analysis of the Genus Qipengyuania Reveals Extensive Genetic Diversity and Metabolic Versatility, Including the Description of Fifteen Novel Species.</title>
        <authorList>
            <person name="Liu Y."/>
        </authorList>
    </citation>
    <scope>NUCLEOTIDE SEQUENCE [LARGE SCALE GENOMIC DNA]</scope>
    <source>
        <strain evidence="2 3">6D47A</strain>
    </source>
</reference>
<proteinExistence type="predicted"/>
<dbReference type="EMBL" id="JAIGNO010000006">
    <property type="protein sequence ID" value="MBX7482968.1"/>
    <property type="molecule type" value="Genomic_DNA"/>
</dbReference>
<name>A0ABS7JB87_9SPHN</name>
<evidence type="ECO:0000256" key="1">
    <source>
        <dbReference type="SAM" id="Coils"/>
    </source>
</evidence>
<evidence type="ECO:0000313" key="3">
    <source>
        <dbReference type="Proteomes" id="UP000755104"/>
    </source>
</evidence>
<gene>
    <name evidence="2" type="ORF">K3174_10525</name>
</gene>
<protein>
    <submittedName>
        <fullName evidence="2">Uncharacterized protein</fullName>
    </submittedName>
</protein>
<dbReference type="RefSeq" id="WP_221558230.1">
    <property type="nucleotide sequence ID" value="NZ_JAIGNO010000006.1"/>
</dbReference>
<keyword evidence="3" id="KW-1185">Reference proteome</keyword>
<keyword evidence="1" id="KW-0175">Coiled coil</keyword>
<accession>A0ABS7JB87</accession>
<dbReference type="Proteomes" id="UP000755104">
    <property type="component" value="Unassembled WGS sequence"/>
</dbReference>